<evidence type="ECO:0000313" key="2">
    <source>
        <dbReference type="Proteomes" id="UP001175226"/>
    </source>
</evidence>
<name>A0AA39IWR4_9AGAR</name>
<dbReference type="Proteomes" id="UP001175226">
    <property type="component" value="Unassembled WGS sequence"/>
</dbReference>
<sequence>LGSTYGDLLTAFASLKKRLGFQQVRIGLQPKGRPELLSKWVGRGQMKCAMPVLLKDGVSQFHDMWWGWWKSLQPGWRKPASVDRMERETYGDTWSSLNIISRLNGWLGIIAMLFW</sequence>
<accession>A0AA39IWR4</accession>
<dbReference type="EMBL" id="JAUEPT010000128">
    <property type="protein sequence ID" value="KAK0430947.1"/>
    <property type="molecule type" value="Genomic_DNA"/>
</dbReference>
<feature type="non-terminal residue" evidence="1">
    <location>
        <position position="1"/>
    </location>
</feature>
<comment type="caution">
    <text evidence="1">The sequence shown here is derived from an EMBL/GenBank/DDBJ whole genome shotgun (WGS) entry which is preliminary data.</text>
</comment>
<evidence type="ECO:0000313" key="1">
    <source>
        <dbReference type="EMBL" id="KAK0430947.1"/>
    </source>
</evidence>
<gene>
    <name evidence="1" type="ORF">EV421DRAFT_1691182</name>
</gene>
<feature type="non-terminal residue" evidence="1">
    <location>
        <position position="115"/>
    </location>
</feature>
<reference evidence="1" key="1">
    <citation type="submission" date="2023-06" db="EMBL/GenBank/DDBJ databases">
        <authorList>
            <consortium name="Lawrence Berkeley National Laboratory"/>
            <person name="Ahrendt S."/>
            <person name="Sahu N."/>
            <person name="Indic B."/>
            <person name="Wong-Bajracharya J."/>
            <person name="Merenyi Z."/>
            <person name="Ke H.-M."/>
            <person name="Monk M."/>
            <person name="Kocsube S."/>
            <person name="Drula E."/>
            <person name="Lipzen A."/>
            <person name="Balint B."/>
            <person name="Henrissat B."/>
            <person name="Andreopoulos B."/>
            <person name="Martin F.M."/>
            <person name="Harder C.B."/>
            <person name="Rigling D."/>
            <person name="Ford K.L."/>
            <person name="Foster G.D."/>
            <person name="Pangilinan J."/>
            <person name="Papanicolaou A."/>
            <person name="Barry K."/>
            <person name="LaButti K."/>
            <person name="Viragh M."/>
            <person name="Koriabine M."/>
            <person name="Yan M."/>
            <person name="Riley R."/>
            <person name="Champramary S."/>
            <person name="Plett K.L."/>
            <person name="Tsai I.J."/>
            <person name="Slot J."/>
            <person name="Sipos G."/>
            <person name="Plett J."/>
            <person name="Nagy L.G."/>
            <person name="Grigoriev I.V."/>
        </authorList>
    </citation>
    <scope>NUCLEOTIDE SEQUENCE</scope>
    <source>
        <strain evidence="1">FPL87.14</strain>
    </source>
</reference>
<dbReference type="AlphaFoldDB" id="A0AA39IWR4"/>
<organism evidence="1 2">
    <name type="scientific">Armillaria borealis</name>
    <dbReference type="NCBI Taxonomy" id="47425"/>
    <lineage>
        <taxon>Eukaryota</taxon>
        <taxon>Fungi</taxon>
        <taxon>Dikarya</taxon>
        <taxon>Basidiomycota</taxon>
        <taxon>Agaricomycotina</taxon>
        <taxon>Agaricomycetes</taxon>
        <taxon>Agaricomycetidae</taxon>
        <taxon>Agaricales</taxon>
        <taxon>Marasmiineae</taxon>
        <taxon>Physalacriaceae</taxon>
        <taxon>Armillaria</taxon>
    </lineage>
</organism>
<proteinExistence type="predicted"/>
<protein>
    <submittedName>
        <fullName evidence="1">Uncharacterized protein</fullName>
    </submittedName>
</protein>
<keyword evidence="2" id="KW-1185">Reference proteome</keyword>